<protein>
    <submittedName>
        <fullName evidence="2">Uncharacterized protein</fullName>
    </submittedName>
</protein>
<dbReference type="EMBL" id="CADCUM010000070">
    <property type="protein sequence ID" value="CAA9380055.1"/>
    <property type="molecule type" value="Genomic_DNA"/>
</dbReference>
<sequence>AVHGEQIPADAPGPRRARPRRGRRRGGAALHDADRPRVPGSGRRSRRGVLPRTGQRHPGRAGPESARGMDPRPAGPQRGGPRALPPQPRLDEGRGGVGHLGRLHGRPGAARLHRGRGGLRAGAAGVRRAHPDLGADPGPGGAPPSRLLPVRDPARGSTARRIAVDL</sequence>
<feature type="compositionally biased region" description="Low complexity" evidence="1">
    <location>
        <begin position="71"/>
        <end position="82"/>
    </location>
</feature>
<gene>
    <name evidence="2" type="ORF">AVDCRST_MAG32-1488</name>
</gene>
<feature type="compositionally biased region" description="Basic residues" evidence="1">
    <location>
        <begin position="101"/>
        <end position="117"/>
    </location>
</feature>
<evidence type="ECO:0000313" key="2">
    <source>
        <dbReference type="EMBL" id="CAA9380055.1"/>
    </source>
</evidence>
<name>A0A6J4N9Z1_9ACTN</name>
<feature type="compositionally biased region" description="Basic residues" evidence="1">
    <location>
        <begin position="15"/>
        <end position="26"/>
    </location>
</feature>
<accession>A0A6J4N9Z1</accession>
<feature type="non-terminal residue" evidence="2">
    <location>
        <position position="166"/>
    </location>
</feature>
<proteinExistence type="predicted"/>
<feature type="compositionally biased region" description="Basic residues" evidence="1">
    <location>
        <begin position="43"/>
        <end position="59"/>
    </location>
</feature>
<feature type="region of interest" description="Disordered" evidence="1">
    <location>
        <begin position="1"/>
        <end position="166"/>
    </location>
</feature>
<feature type="non-terminal residue" evidence="2">
    <location>
        <position position="1"/>
    </location>
</feature>
<dbReference type="AlphaFoldDB" id="A0A6J4N9Z1"/>
<organism evidence="2">
    <name type="scientific">uncultured Nocardioides sp</name>
    <dbReference type="NCBI Taxonomy" id="198441"/>
    <lineage>
        <taxon>Bacteria</taxon>
        <taxon>Bacillati</taxon>
        <taxon>Actinomycetota</taxon>
        <taxon>Actinomycetes</taxon>
        <taxon>Propionibacteriales</taxon>
        <taxon>Nocardioidaceae</taxon>
        <taxon>Nocardioides</taxon>
        <taxon>environmental samples</taxon>
    </lineage>
</organism>
<evidence type="ECO:0000256" key="1">
    <source>
        <dbReference type="SAM" id="MobiDB-lite"/>
    </source>
</evidence>
<feature type="compositionally biased region" description="Low complexity" evidence="1">
    <location>
        <begin position="121"/>
        <end position="136"/>
    </location>
</feature>
<reference evidence="2" key="1">
    <citation type="submission" date="2020-02" db="EMBL/GenBank/DDBJ databases">
        <authorList>
            <person name="Meier V. D."/>
        </authorList>
    </citation>
    <scope>NUCLEOTIDE SEQUENCE</scope>
    <source>
        <strain evidence="2">AVDCRST_MAG32</strain>
    </source>
</reference>